<accession>A0ABT0H2Z8</accession>
<gene>
    <name evidence="1" type="ORF">M0H32_28270</name>
</gene>
<protein>
    <submittedName>
        <fullName evidence="1">Uncharacterized protein</fullName>
    </submittedName>
</protein>
<reference evidence="1" key="1">
    <citation type="submission" date="2022-04" db="EMBL/GenBank/DDBJ databases">
        <title>Roseibium sp. CAU 1639 isolated from mud.</title>
        <authorList>
            <person name="Kim W."/>
        </authorList>
    </citation>
    <scope>NUCLEOTIDE SEQUENCE</scope>
    <source>
        <strain evidence="1">CAU 1639</strain>
    </source>
</reference>
<organism evidence="1 2">
    <name type="scientific">Roseibium sediminicola</name>
    <dbReference type="NCBI Taxonomy" id="2933272"/>
    <lineage>
        <taxon>Bacteria</taxon>
        <taxon>Pseudomonadati</taxon>
        <taxon>Pseudomonadota</taxon>
        <taxon>Alphaproteobacteria</taxon>
        <taxon>Hyphomicrobiales</taxon>
        <taxon>Stappiaceae</taxon>
        <taxon>Roseibium</taxon>
    </lineage>
</organism>
<comment type="caution">
    <text evidence="1">The sequence shown here is derived from an EMBL/GenBank/DDBJ whole genome shotgun (WGS) entry which is preliminary data.</text>
</comment>
<evidence type="ECO:0000313" key="2">
    <source>
        <dbReference type="Proteomes" id="UP001431221"/>
    </source>
</evidence>
<dbReference type="RefSeq" id="WP_248160025.1">
    <property type="nucleotide sequence ID" value="NZ_JALNMJ010000041.1"/>
</dbReference>
<keyword evidence="2" id="KW-1185">Reference proteome</keyword>
<proteinExistence type="predicted"/>
<sequence length="187" mass="21422">MPIDSLEAYRRSKDRTDIPVTVFQGSVDEAVLTAAKANTQSVLPMDNRQRQNLAWRLALTSKFSKQQIKAYAGISDGQVATMRRIKKALGDDAYEHESWWAARRAAEGKPIVTLSEDEMEEWMDEKAQRWADRLAKHFSTKMAQNPVIAARALERHFGRKLPELCRELDKLAPLDDLAEDEYEPEDF</sequence>
<dbReference type="EMBL" id="JALNMJ010000041">
    <property type="protein sequence ID" value="MCK7616067.1"/>
    <property type="molecule type" value="Genomic_DNA"/>
</dbReference>
<name>A0ABT0H2Z8_9HYPH</name>
<evidence type="ECO:0000313" key="1">
    <source>
        <dbReference type="EMBL" id="MCK7616067.1"/>
    </source>
</evidence>
<dbReference type="Proteomes" id="UP001431221">
    <property type="component" value="Unassembled WGS sequence"/>
</dbReference>